<dbReference type="Proteomes" id="UP001153332">
    <property type="component" value="Unassembled WGS sequence"/>
</dbReference>
<proteinExistence type="predicted"/>
<dbReference type="EMBL" id="JAPUUL010000169">
    <property type="protein sequence ID" value="KAJ8132169.1"/>
    <property type="molecule type" value="Genomic_DNA"/>
</dbReference>
<protein>
    <submittedName>
        <fullName evidence="1">Uncharacterized protein</fullName>
    </submittedName>
</protein>
<accession>A0ACC2JXK6</accession>
<keyword evidence="2" id="KW-1185">Reference proteome</keyword>
<reference evidence="1" key="1">
    <citation type="submission" date="2022-12" db="EMBL/GenBank/DDBJ databases">
        <title>Genome Sequence of Lasiodiplodia mahajangana.</title>
        <authorList>
            <person name="Buettner E."/>
        </authorList>
    </citation>
    <scope>NUCLEOTIDE SEQUENCE</scope>
    <source>
        <strain evidence="1">VT137</strain>
    </source>
</reference>
<evidence type="ECO:0000313" key="1">
    <source>
        <dbReference type="EMBL" id="KAJ8132169.1"/>
    </source>
</evidence>
<evidence type="ECO:0000313" key="2">
    <source>
        <dbReference type="Proteomes" id="UP001153332"/>
    </source>
</evidence>
<name>A0ACC2JXK6_9PEZI</name>
<organism evidence="1 2">
    <name type="scientific">Lasiodiplodia mahajangana</name>
    <dbReference type="NCBI Taxonomy" id="1108764"/>
    <lineage>
        <taxon>Eukaryota</taxon>
        <taxon>Fungi</taxon>
        <taxon>Dikarya</taxon>
        <taxon>Ascomycota</taxon>
        <taxon>Pezizomycotina</taxon>
        <taxon>Dothideomycetes</taxon>
        <taxon>Dothideomycetes incertae sedis</taxon>
        <taxon>Botryosphaeriales</taxon>
        <taxon>Botryosphaeriaceae</taxon>
        <taxon>Lasiodiplodia</taxon>
    </lineage>
</organism>
<comment type="caution">
    <text evidence="1">The sequence shown here is derived from an EMBL/GenBank/DDBJ whole genome shotgun (WGS) entry which is preliminary data.</text>
</comment>
<sequence length="75" mass="8089">MPSLPLLFGGESIRTATGTTASQIPNRILDSRTVESASLGGRHPKEKEKVEGTNQRSRTRLENASLRAVTNEGVL</sequence>
<gene>
    <name evidence="1" type="ORF">O1611_g1453</name>
</gene>